<reference evidence="1" key="2">
    <citation type="submission" date="2018-03" db="EMBL/GenBank/DDBJ databases">
        <title>The Triticum urartu genome reveals the dynamic nature of wheat genome evolution.</title>
        <authorList>
            <person name="Ling H."/>
            <person name="Ma B."/>
            <person name="Shi X."/>
            <person name="Liu H."/>
            <person name="Dong L."/>
            <person name="Sun H."/>
            <person name="Cao Y."/>
            <person name="Gao Q."/>
            <person name="Zheng S."/>
            <person name="Li Y."/>
            <person name="Yu Y."/>
            <person name="Du H."/>
            <person name="Qi M."/>
            <person name="Li Y."/>
            <person name="Yu H."/>
            <person name="Cui Y."/>
            <person name="Wang N."/>
            <person name="Chen C."/>
            <person name="Wu H."/>
            <person name="Zhao Y."/>
            <person name="Zhang J."/>
            <person name="Li Y."/>
            <person name="Zhou W."/>
            <person name="Zhang B."/>
            <person name="Hu W."/>
            <person name="Eijk M."/>
            <person name="Tang J."/>
            <person name="Witsenboer H."/>
            <person name="Zhao S."/>
            <person name="Li Z."/>
            <person name="Zhang A."/>
            <person name="Wang D."/>
            <person name="Liang C."/>
        </authorList>
    </citation>
    <scope>NUCLEOTIDE SEQUENCE [LARGE SCALE GENOMIC DNA]</scope>
    <source>
        <strain evidence="1">cv. G1812</strain>
    </source>
</reference>
<sequence>MVDRSNYFRGLVFMVSRRLKRNISLHPFYFWKRQLKRHSCAVVHPSHSFRRPGPIHGYFIANKRNIASQIRITRELAARL</sequence>
<evidence type="ECO:0000313" key="1">
    <source>
        <dbReference type="EnsemblPlants" id="TuG1812G0700005546.01.T03.cds406672"/>
    </source>
</evidence>
<protein>
    <submittedName>
        <fullName evidence="1">Uncharacterized protein</fullName>
    </submittedName>
</protein>
<name>A0A8R7V8Q9_TRIUA</name>
<reference evidence="2" key="1">
    <citation type="journal article" date="2013" name="Nature">
        <title>Draft genome of the wheat A-genome progenitor Triticum urartu.</title>
        <authorList>
            <person name="Ling H.Q."/>
            <person name="Zhao S."/>
            <person name="Liu D."/>
            <person name="Wang J."/>
            <person name="Sun H."/>
            <person name="Zhang C."/>
            <person name="Fan H."/>
            <person name="Li D."/>
            <person name="Dong L."/>
            <person name="Tao Y."/>
            <person name="Gao C."/>
            <person name="Wu H."/>
            <person name="Li Y."/>
            <person name="Cui Y."/>
            <person name="Guo X."/>
            <person name="Zheng S."/>
            <person name="Wang B."/>
            <person name="Yu K."/>
            <person name="Liang Q."/>
            <person name="Yang W."/>
            <person name="Lou X."/>
            <person name="Chen J."/>
            <person name="Feng M."/>
            <person name="Jian J."/>
            <person name="Zhang X."/>
            <person name="Luo G."/>
            <person name="Jiang Y."/>
            <person name="Liu J."/>
            <person name="Wang Z."/>
            <person name="Sha Y."/>
            <person name="Zhang B."/>
            <person name="Wu H."/>
            <person name="Tang D."/>
            <person name="Shen Q."/>
            <person name="Xue P."/>
            <person name="Zou S."/>
            <person name="Wang X."/>
            <person name="Liu X."/>
            <person name="Wang F."/>
            <person name="Yang Y."/>
            <person name="An X."/>
            <person name="Dong Z."/>
            <person name="Zhang K."/>
            <person name="Zhang X."/>
            <person name="Luo M.C."/>
            <person name="Dvorak J."/>
            <person name="Tong Y."/>
            <person name="Wang J."/>
            <person name="Yang H."/>
            <person name="Li Z."/>
            <person name="Wang D."/>
            <person name="Zhang A."/>
            <person name="Wang J."/>
        </authorList>
    </citation>
    <scope>NUCLEOTIDE SEQUENCE</scope>
    <source>
        <strain evidence="2">cv. G1812</strain>
    </source>
</reference>
<accession>A0A8R7V8Q9</accession>
<dbReference type="Proteomes" id="UP000015106">
    <property type="component" value="Chromosome 7"/>
</dbReference>
<dbReference type="AlphaFoldDB" id="A0A8R7V8Q9"/>
<keyword evidence="2" id="KW-1185">Reference proteome</keyword>
<gene>
    <name evidence="1" type="primary">LOC125550541</name>
</gene>
<dbReference type="Gramene" id="TuG1812G0700005546.01.T03">
    <property type="protein sequence ID" value="TuG1812G0700005546.01.T03.cds406672"/>
    <property type="gene ID" value="TuG1812G0700005546.01"/>
</dbReference>
<dbReference type="EnsemblPlants" id="TuG1812G0700005546.01.T03">
    <property type="protein sequence ID" value="TuG1812G0700005546.01.T03.cds406672"/>
    <property type="gene ID" value="TuG1812G0700005546.01"/>
</dbReference>
<proteinExistence type="predicted"/>
<organism evidence="1 2">
    <name type="scientific">Triticum urartu</name>
    <name type="common">Red wild einkorn</name>
    <name type="synonym">Crithodium urartu</name>
    <dbReference type="NCBI Taxonomy" id="4572"/>
    <lineage>
        <taxon>Eukaryota</taxon>
        <taxon>Viridiplantae</taxon>
        <taxon>Streptophyta</taxon>
        <taxon>Embryophyta</taxon>
        <taxon>Tracheophyta</taxon>
        <taxon>Spermatophyta</taxon>
        <taxon>Magnoliopsida</taxon>
        <taxon>Liliopsida</taxon>
        <taxon>Poales</taxon>
        <taxon>Poaceae</taxon>
        <taxon>BOP clade</taxon>
        <taxon>Pooideae</taxon>
        <taxon>Triticodae</taxon>
        <taxon>Triticeae</taxon>
        <taxon>Triticinae</taxon>
        <taxon>Triticum</taxon>
    </lineage>
</organism>
<evidence type="ECO:0000313" key="2">
    <source>
        <dbReference type="Proteomes" id="UP000015106"/>
    </source>
</evidence>
<reference evidence="1" key="3">
    <citation type="submission" date="2022-06" db="UniProtKB">
        <authorList>
            <consortium name="EnsemblPlants"/>
        </authorList>
    </citation>
    <scope>IDENTIFICATION</scope>
</reference>